<gene>
    <name evidence="2" type="ORF">ENS59_05525</name>
</gene>
<accession>A0A7C3E4K9</accession>
<reference evidence="2" key="1">
    <citation type="journal article" date="2020" name="mSystems">
        <title>Genome- and Community-Level Interaction Insights into Carbon Utilization and Element Cycling Functions of Hydrothermarchaeota in Hydrothermal Sediment.</title>
        <authorList>
            <person name="Zhou Z."/>
            <person name="Liu Y."/>
            <person name="Xu W."/>
            <person name="Pan J."/>
            <person name="Luo Z.H."/>
            <person name="Li M."/>
        </authorList>
    </citation>
    <scope>NUCLEOTIDE SEQUENCE [LARGE SCALE GENOMIC DNA]</scope>
    <source>
        <strain evidence="2">SpSt-503</strain>
    </source>
</reference>
<protein>
    <recommendedName>
        <fullName evidence="1">HepT-like domain-containing protein</fullName>
    </recommendedName>
</protein>
<dbReference type="EMBL" id="DSVL01000170">
    <property type="protein sequence ID" value="HFH28957.1"/>
    <property type="molecule type" value="Genomic_DNA"/>
</dbReference>
<dbReference type="InterPro" id="IPR048769">
    <property type="entry name" value="HepT-like_dom"/>
</dbReference>
<sequence>MLTSASIQLLIQELNNDLRYIKDAAQACERAEVRVESSFWSDEMDLLALGSTLHNLYNAFEGYFMRVAKFFENNIEKQSWHRDLLDRMALEIPGIRPALISNRAMIDRLDELRRFRHVFRNLYKTQLHPGKVKIVLESTRGLADDFTKLHEDFTRWLGTLAAEIDE</sequence>
<dbReference type="Pfam" id="PF20797">
    <property type="entry name" value="HepT-like_2"/>
    <property type="match status" value="1"/>
</dbReference>
<comment type="caution">
    <text evidence="2">The sequence shown here is derived from an EMBL/GenBank/DDBJ whole genome shotgun (WGS) entry which is preliminary data.</text>
</comment>
<dbReference type="AlphaFoldDB" id="A0A7C3E4K9"/>
<organism evidence="2">
    <name type="scientific">Gracilinema caldarium</name>
    <dbReference type="NCBI Taxonomy" id="215591"/>
    <lineage>
        <taxon>Bacteria</taxon>
        <taxon>Pseudomonadati</taxon>
        <taxon>Spirochaetota</taxon>
        <taxon>Spirochaetia</taxon>
        <taxon>Spirochaetales</taxon>
        <taxon>Breznakiellaceae</taxon>
        <taxon>Gracilinema</taxon>
    </lineage>
</organism>
<feature type="domain" description="HepT-like" evidence="1">
    <location>
        <begin position="48"/>
        <end position="156"/>
    </location>
</feature>
<proteinExistence type="predicted"/>
<evidence type="ECO:0000313" key="2">
    <source>
        <dbReference type="EMBL" id="HFH28957.1"/>
    </source>
</evidence>
<name>A0A7C3E4K9_9SPIR</name>
<evidence type="ECO:0000259" key="1">
    <source>
        <dbReference type="Pfam" id="PF20797"/>
    </source>
</evidence>